<protein>
    <recommendedName>
        <fullName evidence="4">RanBP2-type domain-containing protein</fullName>
    </recommendedName>
</protein>
<organism evidence="2 3">
    <name type="scientific">Promicromonospora umidemergens</name>
    <dbReference type="NCBI Taxonomy" id="629679"/>
    <lineage>
        <taxon>Bacteria</taxon>
        <taxon>Bacillati</taxon>
        <taxon>Actinomycetota</taxon>
        <taxon>Actinomycetes</taxon>
        <taxon>Micrococcales</taxon>
        <taxon>Promicromonosporaceae</taxon>
        <taxon>Promicromonospora</taxon>
    </lineage>
</organism>
<evidence type="ECO:0000313" key="2">
    <source>
        <dbReference type="EMBL" id="GAA4709108.1"/>
    </source>
</evidence>
<comment type="caution">
    <text evidence="2">The sequence shown here is derived from an EMBL/GenBank/DDBJ whole genome shotgun (WGS) entry which is preliminary data.</text>
</comment>
<feature type="region of interest" description="Disordered" evidence="1">
    <location>
        <begin position="1"/>
        <end position="21"/>
    </location>
</feature>
<name>A0ABP8XMS7_9MICO</name>
<keyword evidence="3" id="KW-1185">Reference proteome</keyword>
<proteinExistence type="predicted"/>
<gene>
    <name evidence="2" type="ORF">GCM10023198_34830</name>
</gene>
<evidence type="ECO:0000256" key="1">
    <source>
        <dbReference type="SAM" id="MobiDB-lite"/>
    </source>
</evidence>
<feature type="compositionally biased region" description="Basic and acidic residues" evidence="1">
    <location>
        <begin position="1"/>
        <end position="11"/>
    </location>
</feature>
<dbReference type="RefSeq" id="WP_253868402.1">
    <property type="nucleotide sequence ID" value="NZ_BAABHM010000016.1"/>
</dbReference>
<evidence type="ECO:0000313" key="3">
    <source>
        <dbReference type="Proteomes" id="UP001500843"/>
    </source>
</evidence>
<reference evidence="3" key="1">
    <citation type="journal article" date="2019" name="Int. J. Syst. Evol. Microbiol.">
        <title>The Global Catalogue of Microorganisms (GCM) 10K type strain sequencing project: providing services to taxonomists for standard genome sequencing and annotation.</title>
        <authorList>
            <consortium name="The Broad Institute Genomics Platform"/>
            <consortium name="The Broad Institute Genome Sequencing Center for Infectious Disease"/>
            <person name="Wu L."/>
            <person name="Ma J."/>
        </authorList>
    </citation>
    <scope>NUCLEOTIDE SEQUENCE [LARGE SCALE GENOMIC DNA]</scope>
    <source>
        <strain evidence="3">JCM 17975</strain>
    </source>
</reference>
<dbReference type="Proteomes" id="UP001500843">
    <property type="component" value="Unassembled WGS sequence"/>
</dbReference>
<dbReference type="EMBL" id="BAABHM010000016">
    <property type="protein sequence ID" value="GAA4709108.1"/>
    <property type="molecule type" value="Genomic_DNA"/>
</dbReference>
<accession>A0ABP8XMS7</accession>
<evidence type="ECO:0008006" key="4">
    <source>
        <dbReference type="Google" id="ProtNLM"/>
    </source>
</evidence>
<sequence>MSDADPADRPHTQVPVPDGGDAACWLSEVCPDCGALNESPTGPCWRCGAVRGEERSDTDGAGAASYGPTP</sequence>